<dbReference type="GO" id="GO:0000155">
    <property type="term" value="F:phosphorelay sensor kinase activity"/>
    <property type="evidence" value="ECO:0007669"/>
    <property type="project" value="InterPro"/>
</dbReference>
<accession>A0A7Y0EFH8</accession>
<keyword evidence="11" id="KW-0067">ATP-binding</keyword>
<dbReference type="SMART" id="SM00304">
    <property type="entry name" value="HAMP"/>
    <property type="match status" value="1"/>
</dbReference>
<evidence type="ECO:0000256" key="5">
    <source>
        <dbReference type="ARBA" id="ARBA00022475"/>
    </source>
</evidence>
<evidence type="ECO:0000256" key="10">
    <source>
        <dbReference type="ARBA" id="ARBA00022777"/>
    </source>
</evidence>
<name>A0A7Y0EFH8_9CLOT</name>
<dbReference type="FunFam" id="1.10.287.130:FF:000001">
    <property type="entry name" value="Two-component sensor histidine kinase"/>
    <property type="match status" value="1"/>
</dbReference>
<dbReference type="Pfam" id="PF02518">
    <property type="entry name" value="HATPase_c"/>
    <property type="match status" value="1"/>
</dbReference>
<dbReference type="SMART" id="SM00387">
    <property type="entry name" value="HATPase_c"/>
    <property type="match status" value="1"/>
</dbReference>
<dbReference type="AlphaFoldDB" id="A0A7Y0EFH8"/>
<dbReference type="SUPFAM" id="SSF55874">
    <property type="entry name" value="ATPase domain of HSP90 chaperone/DNA topoisomerase II/histidine kinase"/>
    <property type="match status" value="1"/>
</dbReference>
<proteinExistence type="predicted"/>
<dbReference type="CDD" id="cd00082">
    <property type="entry name" value="HisKA"/>
    <property type="match status" value="1"/>
</dbReference>
<evidence type="ECO:0000256" key="6">
    <source>
        <dbReference type="ARBA" id="ARBA00022553"/>
    </source>
</evidence>
<keyword evidence="5" id="KW-1003">Cell membrane</keyword>
<dbReference type="GO" id="GO:0005524">
    <property type="term" value="F:ATP binding"/>
    <property type="evidence" value="ECO:0007669"/>
    <property type="project" value="UniProtKB-KW"/>
</dbReference>
<organism evidence="18 19">
    <name type="scientific">Clostridium muellerianum</name>
    <dbReference type="NCBI Taxonomy" id="2716538"/>
    <lineage>
        <taxon>Bacteria</taxon>
        <taxon>Bacillati</taxon>
        <taxon>Bacillota</taxon>
        <taxon>Clostridia</taxon>
        <taxon>Eubacteriales</taxon>
        <taxon>Clostridiaceae</taxon>
        <taxon>Clostridium</taxon>
    </lineage>
</organism>
<reference evidence="18 19" key="2">
    <citation type="submission" date="2020-06" db="EMBL/GenBank/DDBJ databases">
        <title>Complete Genome Sequence of Clostridium muelleri sp. nov. P21T, an Acid-Alcohol Producing Acetogen Isolated from Old Hay.</title>
        <authorList>
            <person name="Duncan K.E."/>
            <person name="Tanner R.S."/>
        </authorList>
    </citation>
    <scope>NUCLEOTIDE SEQUENCE [LARGE SCALE GENOMIC DNA]</scope>
    <source>
        <strain evidence="18 19">P21</strain>
    </source>
</reference>
<evidence type="ECO:0000256" key="7">
    <source>
        <dbReference type="ARBA" id="ARBA00022679"/>
    </source>
</evidence>
<keyword evidence="14 15" id="KW-0472">Membrane</keyword>
<dbReference type="FunFam" id="3.30.565.10:FF:000023">
    <property type="entry name" value="PAS domain-containing sensor histidine kinase"/>
    <property type="match status" value="1"/>
</dbReference>
<dbReference type="InterPro" id="IPR003661">
    <property type="entry name" value="HisK_dim/P_dom"/>
</dbReference>
<comment type="subcellular location">
    <subcellularLocation>
        <location evidence="3">Cell membrane</location>
        <topology evidence="3">Multi-pass membrane protein</topology>
    </subcellularLocation>
    <subcellularLocation>
        <location evidence="2">Membrane raft</location>
        <topology evidence="2">Multi-pass membrane protein</topology>
    </subcellularLocation>
</comment>
<protein>
    <recommendedName>
        <fullName evidence="4">histidine kinase</fullName>
        <ecNumber evidence="4">2.7.13.3</ecNumber>
    </recommendedName>
</protein>
<evidence type="ECO:0000259" key="17">
    <source>
        <dbReference type="PROSITE" id="PS50885"/>
    </source>
</evidence>
<keyword evidence="8 15" id="KW-0812">Transmembrane</keyword>
<dbReference type="SUPFAM" id="SSF47384">
    <property type="entry name" value="Homodimeric domain of signal transducing histidine kinase"/>
    <property type="match status" value="1"/>
</dbReference>
<dbReference type="InterPro" id="IPR050398">
    <property type="entry name" value="HssS/ArlS-like"/>
</dbReference>
<keyword evidence="19" id="KW-1185">Reference proteome</keyword>
<dbReference type="PROSITE" id="PS50109">
    <property type="entry name" value="HIS_KIN"/>
    <property type="match status" value="1"/>
</dbReference>
<dbReference type="GO" id="GO:0005886">
    <property type="term" value="C:plasma membrane"/>
    <property type="evidence" value="ECO:0007669"/>
    <property type="project" value="UniProtKB-SubCell"/>
</dbReference>
<feature type="domain" description="Histidine kinase" evidence="16">
    <location>
        <begin position="288"/>
        <end position="507"/>
    </location>
</feature>
<dbReference type="PRINTS" id="PR00344">
    <property type="entry name" value="BCTRLSENSOR"/>
</dbReference>
<dbReference type="InterPro" id="IPR003660">
    <property type="entry name" value="HAMP_dom"/>
</dbReference>
<dbReference type="SUPFAM" id="SSF158472">
    <property type="entry name" value="HAMP domain-like"/>
    <property type="match status" value="1"/>
</dbReference>
<dbReference type="Gene3D" id="3.30.565.10">
    <property type="entry name" value="Histidine kinase-like ATPase, C-terminal domain"/>
    <property type="match status" value="1"/>
</dbReference>
<evidence type="ECO:0000256" key="15">
    <source>
        <dbReference type="SAM" id="Phobius"/>
    </source>
</evidence>
<keyword evidence="6" id="KW-0597">Phosphoprotein</keyword>
<evidence type="ECO:0000256" key="1">
    <source>
        <dbReference type="ARBA" id="ARBA00000085"/>
    </source>
</evidence>
<comment type="caution">
    <text evidence="18">The sequence shown here is derived from an EMBL/GenBank/DDBJ whole genome shotgun (WGS) entry which is preliminary data.</text>
</comment>
<dbReference type="InterPro" id="IPR003594">
    <property type="entry name" value="HATPase_dom"/>
</dbReference>
<dbReference type="EC" id="2.7.13.3" evidence="4"/>
<comment type="catalytic activity">
    <reaction evidence="1">
        <text>ATP + protein L-histidine = ADP + protein N-phospho-L-histidine.</text>
        <dbReference type="EC" id="2.7.13.3"/>
    </reaction>
</comment>
<evidence type="ECO:0000256" key="12">
    <source>
        <dbReference type="ARBA" id="ARBA00022989"/>
    </source>
</evidence>
<dbReference type="Proteomes" id="UP000537131">
    <property type="component" value="Unassembled WGS sequence"/>
</dbReference>
<evidence type="ECO:0000256" key="14">
    <source>
        <dbReference type="ARBA" id="ARBA00023136"/>
    </source>
</evidence>
<dbReference type="InterPro" id="IPR036890">
    <property type="entry name" value="HATPase_C_sf"/>
</dbReference>
<feature type="transmembrane region" description="Helical" evidence="15">
    <location>
        <begin position="21"/>
        <end position="40"/>
    </location>
</feature>
<dbReference type="InterPro" id="IPR004358">
    <property type="entry name" value="Sig_transdc_His_kin-like_C"/>
</dbReference>
<keyword evidence="9" id="KW-0547">Nucleotide-binding</keyword>
<dbReference type="InterPro" id="IPR036097">
    <property type="entry name" value="HisK_dim/P_sf"/>
</dbReference>
<evidence type="ECO:0000256" key="8">
    <source>
        <dbReference type="ARBA" id="ARBA00022692"/>
    </source>
</evidence>
<dbReference type="EMBL" id="JABBNI010000014">
    <property type="protein sequence ID" value="NMM62554.1"/>
    <property type="molecule type" value="Genomic_DNA"/>
</dbReference>
<evidence type="ECO:0000256" key="13">
    <source>
        <dbReference type="ARBA" id="ARBA00023012"/>
    </source>
</evidence>
<evidence type="ECO:0000313" key="18">
    <source>
        <dbReference type="EMBL" id="NMM62554.1"/>
    </source>
</evidence>
<dbReference type="Pfam" id="PF00512">
    <property type="entry name" value="HisKA"/>
    <property type="match status" value="1"/>
</dbReference>
<dbReference type="PANTHER" id="PTHR45528">
    <property type="entry name" value="SENSOR HISTIDINE KINASE CPXA"/>
    <property type="match status" value="1"/>
</dbReference>
<evidence type="ECO:0000256" key="4">
    <source>
        <dbReference type="ARBA" id="ARBA00012438"/>
    </source>
</evidence>
<evidence type="ECO:0000256" key="11">
    <source>
        <dbReference type="ARBA" id="ARBA00022840"/>
    </source>
</evidence>
<evidence type="ECO:0000313" key="19">
    <source>
        <dbReference type="Proteomes" id="UP000537131"/>
    </source>
</evidence>
<sequence>MKKVSNLVKGKSLRWKLVSRFILILVLLFIIMEIFQYVTLEQYLYGSKEQILDARFHNMDIKTLKSIKTSKDVIENANKLINMTVDTNMGAAVIDVNGNCIASSTVQVGNNRHNSNDSLDLGRRRGEPVSNPLLSQNEYKDLLKQKGTLEGYRLVKDENGNLQIVGFRKIGNINSPLGIIQLSLSASPIQDLIYRQAYIYIVASILVLIIGAIIGGKVFKYTLNPLYKMTDTVEYIDVEQLNMRLPIDNGQIEIDSLSIAFNNMLQRIESSFNKEQEIKEQMRQFLSDASHELRTPLTSIHGFVEVLLRGAAKDEKKLDLALNSILMESERLSKLVNDLLMLNRLDQHISQKMNIEDLSDIVKEISSQLNILANKRNIKFNLKENINVIADRNQIKQVIFNLVQNAVRHTDEKKGEIVITVDRVLNFSEGYAIISVKDNGTGISKEYINKIFDRFFRIESHRARAQGGYGLGLSIVKSIVDAHNGKIEIDSEPGKGTTFSVYIKLKD</sequence>
<keyword evidence="12 15" id="KW-1133">Transmembrane helix</keyword>
<keyword evidence="13" id="KW-0902">Two-component regulatory system</keyword>
<keyword evidence="7" id="KW-0808">Transferase</keyword>
<evidence type="ECO:0000259" key="16">
    <source>
        <dbReference type="PROSITE" id="PS50109"/>
    </source>
</evidence>
<dbReference type="PANTHER" id="PTHR45528:SF1">
    <property type="entry name" value="SENSOR HISTIDINE KINASE CPXA"/>
    <property type="match status" value="1"/>
</dbReference>
<dbReference type="Gene3D" id="1.10.287.130">
    <property type="match status" value="1"/>
</dbReference>
<evidence type="ECO:0000256" key="2">
    <source>
        <dbReference type="ARBA" id="ARBA00004314"/>
    </source>
</evidence>
<feature type="domain" description="HAMP" evidence="17">
    <location>
        <begin position="220"/>
        <end position="273"/>
    </location>
</feature>
<dbReference type="GO" id="GO:0045121">
    <property type="term" value="C:membrane raft"/>
    <property type="evidence" value="ECO:0007669"/>
    <property type="project" value="UniProtKB-SubCell"/>
</dbReference>
<gene>
    <name evidence="18" type="ORF">HBE96_07585</name>
</gene>
<dbReference type="RefSeq" id="WP_169297159.1">
    <property type="nucleotide sequence ID" value="NZ_JABBNI010000014.1"/>
</dbReference>
<reference evidence="18 19" key="1">
    <citation type="submission" date="2020-04" db="EMBL/GenBank/DDBJ databases">
        <authorList>
            <person name="Doyle D.A."/>
        </authorList>
    </citation>
    <scope>NUCLEOTIDE SEQUENCE [LARGE SCALE GENOMIC DNA]</scope>
    <source>
        <strain evidence="18 19">P21</strain>
    </source>
</reference>
<feature type="transmembrane region" description="Helical" evidence="15">
    <location>
        <begin position="197"/>
        <end position="219"/>
    </location>
</feature>
<dbReference type="Gene3D" id="6.10.340.10">
    <property type="match status" value="1"/>
</dbReference>
<keyword evidence="10 18" id="KW-0418">Kinase</keyword>
<evidence type="ECO:0000256" key="9">
    <source>
        <dbReference type="ARBA" id="ARBA00022741"/>
    </source>
</evidence>
<dbReference type="InterPro" id="IPR005467">
    <property type="entry name" value="His_kinase_dom"/>
</dbReference>
<evidence type="ECO:0000256" key="3">
    <source>
        <dbReference type="ARBA" id="ARBA00004651"/>
    </source>
</evidence>
<dbReference type="PROSITE" id="PS50885">
    <property type="entry name" value="HAMP"/>
    <property type="match status" value="1"/>
</dbReference>
<dbReference type="SMART" id="SM00388">
    <property type="entry name" value="HisKA"/>
    <property type="match status" value="1"/>
</dbReference>